<gene>
    <name evidence="1" type="ORF">LX12_004354</name>
</gene>
<accession>A0ABT1H7B2</accession>
<name>A0ABT1H7B2_9NOCA</name>
<comment type="caution">
    <text evidence="1">The sequence shown here is derived from an EMBL/GenBank/DDBJ whole genome shotgun (WGS) entry which is preliminary data.</text>
</comment>
<sequence>MSEQFYLPMHEQVALLESLKRIPALCEKLAMGVTLSRMDRVTKPQGTSRRSKHGTTPDGVNLAALDDWTGLHATLVSWVRMVC</sequence>
<feature type="non-terminal residue" evidence="1">
    <location>
        <position position="83"/>
    </location>
</feature>
<organism evidence="1 2">
    <name type="scientific">Williamsia serinedens</name>
    <dbReference type="NCBI Taxonomy" id="391736"/>
    <lineage>
        <taxon>Bacteria</taxon>
        <taxon>Bacillati</taxon>
        <taxon>Actinomycetota</taxon>
        <taxon>Actinomycetes</taxon>
        <taxon>Mycobacteriales</taxon>
        <taxon>Nocardiaceae</taxon>
        <taxon>Williamsia</taxon>
    </lineage>
</organism>
<keyword evidence="2" id="KW-1185">Reference proteome</keyword>
<evidence type="ECO:0000313" key="2">
    <source>
        <dbReference type="Proteomes" id="UP001205740"/>
    </source>
</evidence>
<evidence type="ECO:0000313" key="1">
    <source>
        <dbReference type="EMBL" id="MCP2163139.1"/>
    </source>
</evidence>
<protein>
    <submittedName>
        <fullName evidence="1">Uncharacterized protein</fullName>
    </submittedName>
</protein>
<dbReference type="EMBL" id="JAMTCG010000026">
    <property type="protein sequence ID" value="MCP2163139.1"/>
    <property type="molecule type" value="Genomic_DNA"/>
</dbReference>
<reference evidence="1 2" key="1">
    <citation type="submission" date="2022-06" db="EMBL/GenBank/DDBJ databases">
        <title>Genomic Encyclopedia of Archaeal and Bacterial Type Strains, Phase II (KMG-II): from individual species to whole genera.</title>
        <authorList>
            <person name="Goeker M."/>
        </authorList>
    </citation>
    <scope>NUCLEOTIDE SEQUENCE [LARGE SCALE GENOMIC DNA]</scope>
    <source>
        <strain evidence="1 2">DSM 45037</strain>
    </source>
</reference>
<dbReference type="Proteomes" id="UP001205740">
    <property type="component" value="Unassembled WGS sequence"/>
</dbReference>
<proteinExistence type="predicted"/>